<keyword evidence="3 8" id="KW-0762">Sugar transport</keyword>
<proteinExistence type="predicted"/>
<dbReference type="RefSeq" id="WP_125577349.1">
    <property type="nucleotide sequence ID" value="NZ_JBHTOF010000018.1"/>
</dbReference>
<keyword evidence="5" id="KW-0598">Phosphotransferase system</keyword>
<evidence type="ECO:0000256" key="2">
    <source>
        <dbReference type="ARBA" id="ARBA00022448"/>
    </source>
</evidence>
<sequence>MGLFGFGTKKRGNDLSICAPADGDIVDLIKVADPIFSQRTLGDGFAVEPTDGVIFAPVTGVVTLIATTQHAVGMRMDNGLEVLVHFGLDTYKLNGEPFRIHVKHGQLVKGGHRLVTANLGKIKAAGLDDTIVVTFSNSVELSARPEIQYGPCLGGRRIGRVVLN</sequence>
<accession>A0ABW4DN38</accession>
<evidence type="ECO:0000256" key="3">
    <source>
        <dbReference type="ARBA" id="ARBA00022597"/>
    </source>
</evidence>
<gene>
    <name evidence="8" type="ORF">ACFQ4L_01415</name>
</gene>
<dbReference type="Pfam" id="PF00358">
    <property type="entry name" value="PTS_EIIA_1"/>
    <property type="match status" value="1"/>
</dbReference>
<dbReference type="InterPro" id="IPR050890">
    <property type="entry name" value="PTS_EIIA_component"/>
</dbReference>
<reference evidence="9" key="1">
    <citation type="journal article" date="2019" name="Int. J. Syst. Evol. Microbiol.">
        <title>The Global Catalogue of Microorganisms (GCM) 10K type strain sequencing project: providing services to taxonomists for standard genome sequencing and annotation.</title>
        <authorList>
            <consortium name="The Broad Institute Genomics Platform"/>
            <consortium name="The Broad Institute Genome Sequencing Center for Infectious Disease"/>
            <person name="Wu L."/>
            <person name="Ma J."/>
        </authorList>
    </citation>
    <scope>NUCLEOTIDE SEQUENCE [LARGE SCALE GENOMIC DNA]</scope>
    <source>
        <strain evidence="9">CCM 8951</strain>
    </source>
</reference>
<dbReference type="InterPro" id="IPR001127">
    <property type="entry name" value="PTS_EIIA_1_perm"/>
</dbReference>
<dbReference type="Gene3D" id="2.70.70.10">
    <property type="entry name" value="Glucose Permease (Domain IIA)"/>
    <property type="match status" value="1"/>
</dbReference>
<keyword evidence="6" id="KW-0418">Kinase</keyword>
<name>A0ABW4DN38_9LACO</name>
<evidence type="ECO:0000256" key="5">
    <source>
        <dbReference type="ARBA" id="ARBA00022683"/>
    </source>
</evidence>
<evidence type="ECO:0000313" key="9">
    <source>
        <dbReference type="Proteomes" id="UP001597244"/>
    </source>
</evidence>
<comment type="subcellular location">
    <subcellularLocation>
        <location evidence="1">Cytoplasm</location>
    </subcellularLocation>
</comment>
<evidence type="ECO:0000256" key="4">
    <source>
        <dbReference type="ARBA" id="ARBA00022679"/>
    </source>
</evidence>
<dbReference type="InterPro" id="IPR011055">
    <property type="entry name" value="Dup_hybrid_motif"/>
</dbReference>
<comment type="caution">
    <text evidence="8">The sequence shown here is derived from an EMBL/GenBank/DDBJ whole genome shotgun (WGS) entry which is preliminary data.</text>
</comment>
<organism evidence="8 9">
    <name type="scientific">Lapidilactobacillus mulanensis</name>
    <dbReference type="NCBI Taxonomy" id="2485999"/>
    <lineage>
        <taxon>Bacteria</taxon>
        <taxon>Bacillati</taxon>
        <taxon>Bacillota</taxon>
        <taxon>Bacilli</taxon>
        <taxon>Lactobacillales</taxon>
        <taxon>Lactobacillaceae</taxon>
        <taxon>Lapidilactobacillus</taxon>
    </lineage>
</organism>
<evidence type="ECO:0000259" key="7">
    <source>
        <dbReference type="PROSITE" id="PS51093"/>
    </source>
</evidence>
<evidence type="ECO:0000313" key="8">
    <source>
        <dbReference type="EMBL" id="MFD1464751.1"/>
    </source>
</evidence>
<dbReference type="NCBIfam" id="TIGR00830">
    <property type="entry name" value="PTBA"/>
    <property type="match status" value="1"/>
</dbReference>
<keyword evidence="9" id="KW-1185">Reference proteome</keyword>
<keyword evidence="2" id="KW-0813">Transport</keyword>
<keyword evidence="4" id="KW-0808">Transferase</keyword>
<dbReference type="PROSITE" id="PS51093">
    <property type="entry name" value="PTS_EIIA_TYPE_1"/>
    <property type="match status" value="1"/>
</dbReference>
<protein>
    <submittedName>
        <fullName evidence="8">PTS glucose transporter subunit IIA</fullName>
    </submittedName>
</protein>
<dbReference type="EMBL" id="JBHTOF010000018">
    <property type="protein sequence ID" value="MFD1464751.1"/>
    <property type="molecule type" value="Genomic_DNA"/>
</dbReference>
<dbReference type="Proteomes" id="UP001597244">
    <property type="component" value="Unassembled WGS sequence"/>
</dbReference>
<dbReference type="PANTHER" id="PTHR45008">
    <property type="entry name" value="PTS SYSTEM GLUCOSE-SPECIFIC EIIA COMPONENT"/>
    <property type="match status" value="1"/>
</dbReference>
<dbReference type="SUPFAM" id="SSF51261">
    <property type="entry name" value="Duplicated hybrid motif"/>
    <property type="match status" value="1"/>
</dbReference>
<dbReference type="PANTHER" id="PTHR45008:SF1">
    <property type="entry name" value="PTS SYSTEM GLUCOSE-SPECIFIC EIIA COMPONENT"/>
    <property type="match status" value="1"/>
</dbReference>
<evidence type="ECO:0000256" key="6">
    <source>
        <dbReference type="ARBA" id="ARBA00022777"/>
    </source>
</evidence>
<evidence type="ECO:0000256" key="1">
    <source>
        <dbReference type="ARBA" id="ARBA00004496"/>
    </source>
</evidence>
<feature type="domain" description="PTS EIIA type-1" evidence="7">
    <location>
        <begin position="33"/>
        <end position="137"/>
    </location>
</feature>